<dbReference type="RefSeq" id="WP_012877341.1">
    <property type="nucleotide sequence ID" value="NC_013530.1"/>
</dbReference>
<gene>
    <name evidence="1" type="ordered locus">Xcel_0558</name>
</gene>
<dbReference type="HOGENOM" id="CLU_2959909_0_0_11"/>
<evidence type="ECO:0000313" key="1">
    <source>
        <dbReference type="EMBL" id="ACZ29597.1"/>
    </source>
</evidence>
<accession>D1BWL5</accession>
<reference evidence="1 2" key="2">
    <citation type="journal article" date="2010" name="Stand. Genomic Sci.">
        <title>Complete genome sequence of Xylanimonas cellulosilytica type strain (XIL07).</title>
        <authorList>
            <person name="Foster B."/>
            <person name="Pukall R."/>
            <person name="Abt B."/>
            <person name="Nolan M."/>
            <person name="Glavina Del Rio T."/>
            <person name="Chen F."/>
            <person name="Lucas S."/>
            <person name="Tice H."/>
            <person name="Pitluck S."/>
            <person name="Cheng J.-F."/>
            <person name="Chertkov O."/>
            <person name="Brettin T."/>
            <person name="Han C."/>
            <person name="Detter J.C."/>
            <person name="Bruce D."/>
            <person name="Goodwin L."/>
            <person name="Ivanova N."/>
            <person name="Mavromatis K."/>
            <person name="Pati A."/>
            <person name="Mikhailova N."/>
            <person name="Chen A."/>
            <person name="Palaniappan K."/>
            <person name="Land M."/>
            <person name="Hauser L."/>
            <person name="Chang Y.-J."/>
            <person name="Jeffries C.D."/>
            <person name="Chain P."/>
            <person name="Rohde M."/>
            <person name="Goeker M."/>
            <person name="Bristow J."/>
            <person name="Eisen J.A."/>
            <person name="Markowitz V."/>
            <person name="Hugenholtz P."/>
            <person name="Kyrpides N.C."/>
            <person name="Klenk H.-P."/>
            <person name="Lapidus A."/>
        </authorList>
    </citation>
    <scope>NUCLEOTIDE SEQUENCE [LARGE SCALE GENOMIC DNA]</scope>
    <source>
        <strain evidence="2">DSM 15894 / CECT 5975 / LMG 20990 / XIL07</strain>
    </source>
</reference>
<keyword evidence="2" id="KW-1185">Reference proteome</keyword>
<name>D1BWL5_XYLCX</name>
<protein>
    <submittedName>
        <fullName evidence="1">Uncharacterized protein</fullName>
    </submittedName>
</protein>
<dbReference type="Proteomes" id="UP000002255">
    <property type="component" value="Chromosome"/>
</dbReference>
<dbReference type="EMBL" id="CP001821">
    <property type="protein sequence ID" value="ACZ29597.1"/>
    <property type="molecule type" value="Genomic_DNA"/>
</dbReference>
<dbReference type="AlphaFoldDB" id="D1BWL5"/>
<dbReference type="KEGG" id="xce:Xcel_0558"/>
<organism evidence="1 2">
    <name type="scientific">Xylanimonas cellulosilytica (strain DSM 15894 / JCM 12276 / CECT 5975 / KCTC 9989 / LMG 20990 / NBRC 107835 / XIL07)</name>
    <dbReference type="NCBI Taxonomy" id="446471"/>
    <lineage>
        <taxon>Bacteria</taxon>
        <taxon>Bacillati</taxon>
        <taxon>Actinomycetota</taxon>
        <taxon>Actinomycetes</taxon>
        <taxon>Micrococcales</taxon>
        <taxon>Promicromonosporaceae</taxon>
        <taxon>Xylanimonas</taxon>
    </lineage>
</organism>
<dbReference type="STRING" id="446471.Xcel_0558"/>
<evidence type="ECO:0000313" key="2">
    <source>
        <dbReference type="Proteomes" id="UP000002255"/>
    </source>
</evidence>
<sequence>MSGDCLAPCPCGCGHYCQRGYGHQKNPLSTTHITGGAWYNGGCHEWDDTLDPSPTGGAR</sequence>
<reference evidence="2" key="1">
    <citation type="submission" date="2009-11" db="EMBL/GenBank/DDBJ databases">
        <title>The complete chromosome of Xylanimonas cellulosilytica DSM 15894.</title>
        <authorList>
            <consortium name="US DOE Joint Genome Institute (JGI-PGF)"/>
            <person name="Lucas S."/>
            <person name="Copeland A."/>
            <person name="Lapidus A."/>
            <person name="Glavina del Rio T."/>
            <person name="Dalin E."/>
            <person name="Tice H."/>
            <person name="Bruce D."/>
            <person name="Goodwin L."/>
            <person name="Pitluck S."/>
            <person name="Kyrpides N."/>
            <person name="Mavromatis K."/>
            <person name="Ivanova N."/>
            <person name="Mikhailova N."/>
            <person name="Foster B."/>
            <person name="Clum A."/>
            <person name="Brettin T."/>
            <person name="Detter J.C."/>
            <person name="Han C."/>
            <person name="Larimer F."/>
            <person name="Land M."/>
            <person name="Hauser L."/>
            <person name="Markowitz V."/>
            <person name="Cheng J.F."/>
            <person name="Hugenholtz P."/>
            <person name="Woyke T."/>
            <person name="Wu D."/>
            <person name="Gehrich-Schroeter G."/>
            <person name="Schneider S."/>
            <person name="Pukall S.R."/>
            <person name="Klenk H.P."/>
            <person name="Eisen J.A."/>
        </authorList>
    </citation>
    <scope>NUCLEOTIDE SEQUENCE [LARGE SCALE GENOMIC DNA]</scope>
    <source>
        <strain evidence="2">DSM 15894 / CECT 5975 / LMG 20990 / XIL07</strain>
    </source>
</reference>
<proteinExistence type="predicted"/>